<evidence type="ECO:0000256" key="4">
    <source>
        <dbReference type="ARBA" id="ARBA00022528"/>
    </source>
</evidence>
<keyword evidence="13" id="KW-1185">Reference proteome</keyword>
<dbReference type="OrthoDB" id="497268at2759"/>
<feature type="transmembrane region" description="Helical" evidence="11">
    <location>
        <begin position="310"/>
        <end position="332"/>
    </location>
</feature>
<name>S0F3X4_CHOCR</name>
<feature type="region of interest" description="Disordered" evidence="10">
    <location>
        <begin position="25"/>
        <end position="48"/>
    </location>
</feature>
<evidence type="ECO:0000256" key="7">
    <source>
        <dbReference type="ARBA" id="ARBA00022946"/>
    </source>
</evidence>
<proteinExistence type="inferred from homology"/>
<evidence type="ECO:0000313" key="13">
    <source>
        <dbReference type="Proteomes" id="UP000012073"/>
    </source>
</evidence>
<evidence type="ECO:0000256" key="1">
    <source>
        <dbReference type="ARBA" id="ARBA00004141"/>
    </source>
</evidence>
<accession>S0F3X4</accession>
<evidence type="ECO:0000256" key="6">
    <source>
        <dbReference type="ARBA" id="ARBA00022692"/>
    </source>
</evidence>
<dbReference type="GO" id="GO:0016020">
    <property type="term" value="C:membrane"/>
    <property type="evidence" value="ECO:0007669"/>
    <property type="project" value="UniProtKB-SubCell"/>
</dbReference>
<evidence type="ECO:0000256" key="5">
    <source>
        <dbReference type="ARBA" id="ARBA00022640"/>
    </source>
</evidence>
<dbReference type="PANTHER" id="PTHR31620:SF15">
    <property type="entry name" value="PROTEIN RETICULATA-RELATED 2, CHLOROPLASTIC-RELATED"/>
    <property type="match status" value="1"/>
</dbReference>
<dbReference type="KEGG" id="ccp:CHC_T00000977001"/>
<dbReference type="Gramene" id="CDF77588">
    <property type="protein sequence ID" value="CDF77588"/>
    <property type="gene ID" value="CHC_T00000977001"/>
</dbReference>
<evidence type="ECO:0000256" key="2">
    <source>
        <dbReference type="ARBA" id="ARBA00004229"/>
    </source>
</evidence>
<evidence type="ECO:0000256" key="10">
    <source>
        <dbReference type="SAM" id="MobiDB-lite"/>
    </source>
</evidence>
<keyword evidence="9 11" id="KW-0472">Membrane</keyword>
<evidence type="ECO:0000256" key="3">
    <source>
        <dbReference type="ARBA" id="ARBA00010793"/>
    </source>
</evidence>
<comment type="similarity">
    <text evidence="3">Belongs to the RETICULATA family.</text>
</comment>
<dbReference type="PANTHER" id="PTHR31620">
    <property type="entry name" value="PROTEIN RETICULATA-RELATED 2, CHLOROPLASTIC-RELATED"/>
    <property type="match status" value="1"/>
</dbReference>
<sequence>MSSQPCFVLQANVASLSSHYRYVPGARTHPHTGAGRARTMPPSSSASSSTAFVRVPVVASSRCLSLFRRHPRLLDRKAIAPQVCPARPFMTVRGDDFSDHAHVFWDDTAPLADMFPNESSLCREEDLSQPPSGGTGGGGQFGGDRGDEGHSELLRKFGRADEVLPSDIAALPSAQLAAYLEATKNGFVRWLAKIWPGWRRRVAADPEFPFKVLMEETVGLGLAASGMIAARGKDILNELDFAFCDIAVGGTLNFILVYLLTPAILVGGASKGGALGRLGQMTSKLPANAFTAGAYSVGERLSSFFYKGTLFAICGFAGSLVGTSLSQVLVLLRRSFSSKEGGVVEKPLPNVAINSAAWAGFMFLSANPRYQTVAGIERVLFTFAPDAVAKAGSGALRTANNVVGGAIWVWWARAIGLQAKPGEEATEHDGKLTE</sequence>
<dbReference type="RefSeq" id="XP_005718272.1">
    <property type="nucleotide sequence ID" value="XM_005718215.1"/>
</dbReference>
<dbReference type="OMA" id="FVFPMKK"/>
<feature type="region of interest" description="Disordered" evidence="10">
    <location>
        <begin position="121"/>
        <end position="145"/>
    </location>
</feature>
<protein>
    <submittedName>
        <fullName evidence="12">Uncharacterized protein</fullName>
    </submittedName>
</protein>
<dbReference type="EMBL" id="HG001927">
    <property type="protein sequence ID" value="CDF77588.1"/>
    <property type="molecule type" value="Genomic_DNA"/>
</dbReference>
<dbReference type="Proteomes" id="UP000012073">
    <property type="component" value="Unassembled WGS sequence"/>
</dbReference>
<comment type="subcellular location">
    <subcellularLocation>
        <location evidence="1">Membrane</location>
        <topology evidence="1">Multi-pass membrane protein</topology>
    </subcellularLocation>
    <subcellularLocation>
        <location evidence="2">Plastid</location>
        <location evidence="2">Chloroplast</location>
    </subcellularLocation>
</comment>
<evidence type="ECO:0000256" key="9">
    <source>
        <dbReference type="ARBA" id="ARBA00023136"/>
    </source>
</evidence>
<dbReference type="InterPro" id="IPR021825">
    <property type="entry name" value="RETICULATA-related"/>
</dbReference>
<keyword evidence="8 11" id="KW-1133">Transmembrane helix</keyword>
<keyword evidence="7" id="KW-0809">Transit peptide</keyword>
<evidence type="ECO:0000313" key="12">
    <source>
        <dbReference type="EMBL" id="CDF77588.1"/>
    </source>
</evidence>
<feature type="compositionally biased region" description="Gly residues" evidence="10">
    <location>
        <begin position="133"/>
        <end position="143"/>
    </location>
</feature>
<dbReference type="Pfam" id="PF11891">
    <property type="entry name" value="RETICULATA-like"/>
    <property type="match status" value="1"/>
</dbReference>
<dbReference type="GeneID" id="17325992"/>
<keyword evidence="4" id="KW-0150">Chloroplast</keyword>
<dbReference type="AlphaFoldDB" id="S0F3X4"/>
<feature type="transmembrane region" description="Helical" evidence="11">
    <location>
        <begin position="241"/>
        <end position="261"/>
    </location>
</feature>
<reference evidence="13" key="1">
    <citation type="journal article" date="2013" name="Proc. Natl. Acad. Sci. U.S.A.">
        <title>Genome structure and metabolic features in the red seaweed Chondrus crispus shed light on evolution of the Archaeplastida.</title>
        <authorList>
            <person name="Collen J."/>
            <person name="Porcel B."/>
            <person name="Carre W."/>
            <person name="Ball S.G."/>
            <person name="Chaparro C."/>
            <person name="Tonon T."/>
            <person name="Barbeyron T."/>
            <person name="Michel G."/>
            <person name="Noel B."/>
            <person name="Valentin K."/>
            <person name="Elias M."/>
            <person name="Artiguenave F."/>
            <person name="Arun A."/>
            <person name="Aury J.M."/>
            <person name="Barbosa-Neto J.F."/>
            <person name="Bothwell J.H."/>
            <person name="Bouget F.Y."/>
            <person name="Brillet L."/>
            <person name="Cabello-Hurtado F."/>
            <person name="Capella-Gutierrez S."/>
            <person name="Charrier B."/>
            <person name="Cladiere L."/>
            <person name="Cock J.M."/>
            <person name="Coelho S.M."/>
            <person name="Colleoni C."/>
            <person name="Czjzek M."/>
            <person name="Da Silva C."/>
            <person name="Delage L."/>
            <person name="Denoeud F."/>
            <person name="Deschamps P."/>
            <person name="Dittami S.M."/>
            <person name="Gabaldon T."/>
            <person name="Gachon C.M."/>
            <person name="Groisillier A."/>
            <person name="Herve C."/>
            <person name="Jabbari K."/>
            <person name="Katinka M."/>
            <person name="Kloareg B."/>
            <person name="Kowalczyk N."/>
            <person name="Labadie K."/>
            <person name="Leblanc C."/>
            <person name="Lopez P.J."/>
            <person name="McLachlan D.H."/>
            <person name="Meslet-Cladiere L."/>
            <person name="Moustafa A."/>
            <person name="Nehr Z."/>
            <person name="Nyvall Collen P."/>
            <person name="Panaud O."/>
            <person name="Partensky F."/>
            <person name="Poulain J."/>
            <person name="Rensing S.A."/>
            <person name="Rousvoal S."/>
            <person name="Samson G."/>
            <person name="Symeonidi A."/>
            <person name="Weissenbach J."/>
            <person name="Zambounis A."/>
            <person name="Wincker P."/>
            <person name="Boyen C."/>
        </authorList>
    </citation>
    <scope>NUCLEOTIDE SEQUENCE [LARGE SCALE GENOMIC DNA]</scope>
    <source>
        <strain evidence="13">cv. Stackhouse</strain>
    </source>
</reference>
<dbReference type="STRING" id="2769.S0F3X4"/>
<keyword evidence="5" id="KW-0934">Plastid</keyword>
<organism evidence="12 13">
    <name type="scientific">Chondrus crispus</name>
    <name type="common">Carrageen Irish moss</name>
    <name type="synonym">Polymorpha crispa</name>
    <dbReference type="NCBI Taxonomy" id="2769"/>
    <lineage>
        <taxon>Eukaryota</taxon>
        <taxon>Rhodophyta</taxon>
        <taxon>Florideophyceae</taxon>
        <taxon>Rhodymeniophycidae</taxon>
        <taxon>Gigartinales</taxon>
        <taxon>Gigartinaceae</taxon>
        <taxon>Chondrus</taxon>
    </lineage>
</organism>
<dbReference type="GO" id="GO:0009507">
    <property type="term" value="C:chloroplast"/>
    <property type="evidence" value="ECO:0007669"/>
    <property type="project" value="UniProtKB-SubCell"/>
</dbReference>
<dbReference type="PhylomeDB" id="S0F3X4"/>
<evidence type="ECO:0000256" key="11">
    <source>
        <dbReference type="SAM" id="Phobius"/>
    </source>
</evidence>
<evidence type="ECO:0000256" key="8">
    <source>
        <dbReference type="ARBA" id="ARBA00022989"/>
    </source>
</evidence>
<gene>
    <name evidence="12" type="ORF">CHC_T00000977001</name>
</gene>
<keyword evidence="6 11" id="KW-0812">Transmembrane</keyword>